<feature type="non-terminal residue" evidence="2">
    <location>
        <position position="169"/>
    </location>
</feature>
<evidence type="ECO:0000313" key="3">
    <source>
        <dbReference type="Proteomes" id="UP000278566"/>
    </source>
</evidence>
<dbReference type="Pfam" id="PF00176">
    <property type="entry name" value="SNF2-rel_dom"/>
    <property type="match status" value="1"/>
</dbReference>
<dbReference type="InterPro" id="IPR014001">
    <property type="entry name" value="Helicase_ATP-bd"/>
</dbReference>
<dbReference type="InterPro" id="IPR000330">
    <property type="entry name" value="SNF2_N"/>
</dbReference>
<evidence type="ECO:0000313" key="2">
    <source>
        <dbReference type="EMBL" id="RRN48026.1"/>
    </source>
</evidence>
<name>A0A426FZ64_STRSU</name>
<keyword evidence="2" id="KW-0067">ATP-binding</keyword>
<sequence>MLYKNINSYNLFLVNYESLAKYHNALSNIIDSRTMVVFDEVHKIKRVESQRAQIAIDLAERTKYRYVLTGTPIPNSYQDIWNFLHILYNVEFDSYFDFNLASLCRPDNNQIIEINEKLSPFFWRVTKKELNVPKENDDTVLKIVANNIEQQLIDLMWKKFSHSPFKLYI</sequence>
<dbReference type="AlphaFoldDB" id="A0A426FZ64"/>
<keyword evidence="2" id="KW-0378">Hydrolase</keyword>
<dbReference type="InterPro" id="IPR027417">
    <property type="entry name" value="P-loop_NTPase"/>
</dbReference>
<proteinExistence type="predicted"/>
<comment type="caution">
    <text evidence="2">The sequence shown here is derived from an EMBL/GenBank/DDBJ whole genome shotgun (WGS) entry which is preliminary data.</text>
</comment>
<dbReference type="PROSITE" id="PS51192">
    <property type="entry name" value="HELICASE_ATP_BIND_1"/>
    <property type="match status" value="1"/>
</dbReference>
<dbReference type="Proteomes" id="UP000278566">
    <property type="component" value="Unassembled WGS sequence"/>
</dbReference>
<protein>
    <submittedName>
        <fullName evidence="2">DNA/RNA helicase</fullName>
    </submittedName>
</protein>
<dbReference type="InterPro" id="IPR038718">
    <property type="entry name" value="SNF2-like_sf"/>
</dbReference>
<gene>
    <name evidence="2" type="ORF">EI220_12410</name>
</gene>
<keyword evidence="2" id="KW-0347">Helicase</keyword>
<dbReference type="SUPFAM" id="SSF52540">
    <property type="entry name" value="P-loop containing nucleoside triphosphate hydrolases"/>
    <property type="match status" value="1"/>
</dbReference>
<organism evidence="2 3">
    <name type="scientific">Streptococcus suis</name>
    <dbReference type="NCBI Taxonomy" id="1307"/>
    <lineage>
        <taxon>Bacteria</taxon>
        <taxon>Bacillati</taxon>
        <taxon>Bacillota</taxon>
        <taxon>Bacilli</taxon>
        <taxon>Lactobacillales</taxon>
        <taxon>Streptococcaceae</taxon>
        <taxon>Streptococcus</taxon>
    </lineage>
</organism>
<dbReference type="RefSeq" id="WP_260429951.1">
    <property type="nucleotide sequence ID" value="NZ_RRZO01000141.1"/>
</dbReference>
<reference evidence="2 3" key="1">
    <citation type="submission" date="2018-11" db="EMBL/GenBank/DDBJ databases">
        <title>Changes in penicillin susceptibility of Streptococcus suis isolates by amino acid alterations in the penicillin-binding protein.</title>
        <authorList>
            <person name="Niemann L."/>
            <person name="Eichhorn I."/>
        </authorList>
    </citation>
    <scope>NUCLEOTIDE SEQUENCE [LARGE SCALE GENOMIC DNA]</scope>
    <source>
        <strain evidence="2 3">IMT40738</strain>
    </source>
</reference>
<dbReference type="GO" id="GO:0005524">
    <property type="term" value="F:ATP binding"/>
    <property type="evidence" value="ECO:0007669"/>
    <property type="project" value="InterPro"/>
</dbReference>
<dbReference type="PANTHER" id="PTHR10799">
    <property type="entry name" value="SNF2/RAD54 HELICASE FAMILY"/>
    <property type="match status" value="1"/>
</dbReference>
<evidence type="ECO:0000259" key="1">
    <source>
        <dbReference type="PROSITE" id="PS51192"/>
    </source>
</evidence>
<keyword evidence="2" id="KW-0547">Nucleotide-binding</keyword>
<dbReference type="Gene3D" id="3.40.50.10810">
    <property type="entry name" value="Tandem AAA-ATPase domain"/>
    <property type="match status" value="1"/>
</dbReference>
<feature type="domain" description="Helicase ATP-binding" evidence="1">
    <location>
        <begin position="1"/>
        <end position="90"/>
    </location>
</feature>
<accession>A0A426FZ64</accession>
<dbReference type="EMBL" id="RRZO01000141">
    <property type="protein sequence ID" value="RRN48026.1"/>
    <property type="molecule type" value="Genomic_DNA"/>
</dbReference>
<dbReference type="GO" id="GO:0004386">
    <property type="term" value="F:helicase activity"/>
    <property type="evidence" value="ECO:0007669"/>
    <property type="project" value="UniProtKB-KW"/>
</dbReference>